<dbReference type="EMBL" id="JAHHGM010000016">
    <property type="protein sequence ID" value="MBT2990408.1"/>
    <property type="molecule type" value="Genomic_DNA"/>
</dbReference>
<name>A0A944QTX2_9GAMM</name>
<dbReference type="AlphaFoldDB" id="A0A944QTX2"/>
<gene>
    <name evidence="1" type="ORF">KME65_15740</name>
</gene>
<organism evidence="1 2">
    <name type="scientific">Candidatus Thiodiazotropha taylori</name>
    <dbReference type="NCBI Taxonomy" id="2792791"/>
    <lineage>
        <taxon>Bacteria</taxon>
        <taxon>Pseudomonadati</taxon>
        <taxon>Pseudomonadota</taxon>
        <taxon>Gammaproteobacteria</taxon>
        <taxon>Chromatiales</taxon>
        <taxon>Sedimenticolaceae</taxon>
        <taxon>Candidatus Thiodiazotropha</taxon>
    </lineage>
</organism>
<evidence type="ECO:0000313" key="1">
    <source>
        <dbReference type="EMBL" id="MBT2990408.1"/>
    </source>
</evidence>
<proteinExistence type="predicted"/>
<accession>A0A944QTX2</accession>
<sequence>MRKQYHFRSSKQGLDAWDVDRLIELSKAMEPKLICLDSIMELDENYWFGGEGDNPTCRAIAEHAKLIQMTDMTHPIILCSAGRVMDGMHRACRAYIEGEDKIMAVQFVIDPEPDFEDVQSPDDLPY</sequence>
<dbReference type="Proteomes" id="UP000770889">
    <property type="component" value="Unassembled WGS sequence"/>
</dbReference>
<protein>
    <submittedName>
        <fullName evidence="1">Uncharacterized protein</fullName>
    </submittedName>
</protein>
<evidence type="ECO:0000313" key="2">
    <source>
        <dbReference type="Proteomes" id="UP000770889"/>
    </source>
</evidence>
<comment type="caution">
    <text evidence="1">The sequence shown here is derived from an EMBL/GenBank/DDBJ whole genome shotgun (WGS) entry which is preliminary data.</text>
</comment>
<reference evidence="1 2" key="1">
    <citation type="submission" date="2021-05" db="EMBL/GenBank/DDBJ databases">
        <title>Genetic and Functional Diversity in Clade A Lucinid endosymbionts from the Bahamas.</title>
        <authorList>
            <person name="Giani N.M."/>
            <person name="Engel A.S."/>
            <person name="Campbell B.J."/>
        </authorList>
    </citation>
    <scope>NUCLEOTIDE SEQUENCE [LARGE SCALE GENOMIC DNA]</scope>
    <source>
        <strain evidence="1">LUC16012Gg_MoonRockCtena</strain>
    </source>
</reference>